<evidence type="ECO:0000256" key="1">
    <source>
        <dbReference type="SAM" id="MobiDB-lite"/>
    </source>
</evidence>
<name>A0ABR2GF21_9ROSI</name>
<protein>
    <submittedName>
        <fullName evidence="2">Uncharacterized protein</fullName>
    </submittedName>
</protein>
<dbReference type="Proteomes" id="UP001472677">
    <property type="component" value="Unassembled WGS sequence"/>
</dbReference>
<accession>A0ABR2GF21</accession>
<feature type="region of interest" description="Disordered" evidence="1">
    <location>
        <begin position="1"/>
        <end position="20"/>
    </location>
</feature>
<keyword evidence="3" id="KW-1185">Reference proteome</keyword>
<organism evidence="2 3">
    <name type="scientific">Hibiscus sabdariffa</name>
    <name type="common">roselle</name>
    <dbReference type="NCBI Taxonomy" id="183260"/>
    <lineage>
        <taxon>Eukaryota</taxon>
        <taxon>Viridiplantae</taxon>
        <taxon>Streptophyta</taxon>
        <taxon>Embryophyta</taxon>
        <taxon>Tracheophyta</taxon>
        <taxon>Spermatophyta</taxon>
        <taxon>Magnoliopsida</taxon>
        <taxon>eudicotyledons</taxon>
        <taxon>Gunneridae</taxon>
        <taxon>Pentapetalae</taxon>
        <taxon>rosids</taxon>
        <taxon>malvids</taxon>
        <taxon>Malvales</taxon>
        <taxon>Malvaceae</taxon>
        <taxon>Malvoideae</taxon>
        <taxon>Hibiscus</taxon>
    </lineage>
</organism>
<evidence type="ECO:0000313" key="3">
    <source>
        <dbReference type="Proteomes" id="UP001472677"/>
    </source>
</evidence>
<reference evidence="2 3" key="1">
    <citation type="journal article" date="2024" name="G3 (Bethesda)">
        <title>Genome assembly of Hibiscus sabdariffa L. provides insights into metabolisms of medicinal natural products.</title>
        <authorList>
            <person name="Kim T."/>
        </authorList>
    </citation>
    <scope>NUCLEOTIDE SEQUENCE [LARGE SCALE GENOMIC DNA]</scope>
    <source>
        <strain evidence="2">TK-2024</strain>
        <tissue evidence="2">Old leaves</tissue>
    </source>
</reference>
<evidence type="ECO:0000313" key="2">
    <source>
        <dbReference type="EMBL" id="KAK8601340.1"/>
    </source>
</evidence>
<proteinExistence type="predicted"/>
<comment type="caution">
    <text evidence="2">The sequence shown here is derived from an EMBL/GenBank/DDBJ whole genome shotgun (WGS) entry which is preliminary data.</text>
</comment>
<sequence>MLHPRQKTMDPAQHQRRPRCQIRHQARLATSEWLPNKHPNSIGALEDKLKKTTKDAPVPAYTWTFEPAVSSREGTPMVAEMLQHSGAQNRQKCRKDKATGYFAARMACPAEMFPT</sequence>
<gene>
    <name evidence="2" type="ORF">V6N12_051177</name>
</gene>
<dbReference type="EMBL" id="JBBPBM010000001">
    <property type="protein sequence ID" value="KAK8601340.1"/>
    <property type="molecule type" value="Genomic_DNA"/>
</dbReference>